<accession>A0ABS2RJP3</accession>
<dbReference type="EMBL" id="JAFBCF010000001">
    <property type="protein sequence ID" value="MBM7799225.1"/>
    <property type="molecule type" value="Genomic_DNA"/>
</dbReference>
<proteinExistence type="predicted"/>
<keyword evidence="4 6" id="KW-1133">Transmembrane helix</keyword>
<feature type="transmembrane region" description="Helical" evidence="6">
    <location>
        <begin position="232"/>
        <end position="257"/>
    </location>
</feature>
<gene>
    <name evidence="8" type="ORF">JOE57_002146</name>
</gene>
<feature type="transmembrane region" description="Helical" evidence="6">
    <location>
        <begin position="81"/>
        <end position="103"/>
    </location>
</feature>
<evidence type="ECO:0000313" key="8">
    <source>
        <dbReference type="EMBL" id="MBM7799225.1"/>
    </source>
</evidence>
<dbReference type="InterPro" id="IPR018076">
    <property type="entry name" value="T2SS_GspF_dom"/>
</dbReference>
<comment type="subcellular location">
    <subcellularLocation>
        <location evidence="1">Cell membrane</location>
        <topology evidence="1">Multi-pass membrane protein</topology>
    </subcellularLocation>
</comment>
<keyword evidence="3 6" id="KW-0812">Transmembrane</keyword>
<keyword evidence="9" id="KW-1185">Reference proteome</keyword>
<evidence type="ECO:0000256" key="5">
    <source>
        <dbReference type="ARBA" id="ARBA00023136"/>
    </source>
</evidence>
<dbReference type="InterPro" id="IPR042094">
    <property type="entry name" value="T2SS_GspF_sf"/>
</dbReference>
<reference evidence="8 9" key="1">
    <citation type="submission" date="2021-01" db="EMBL/GenBank/DDBJ databases">
        <title>Sequencing the genomes of 1000 actinobacteria strains.</title>
        <authorList>
            <person name="Klenk H.-P."/>
        </authorList>
    </citation>
    <scope>NUCLEOTIDE SEQUENCE [LARGE SCALE GENOMIC DNA]</scope>
    <source>
        <strain evidence="8 9">DSM 18662</strain>
    </source>
</reference>
<dbReference type="RefSeq" id="WP_204917836.1">
    <property type="nucleotide sequence ID" value="NZ_BAAAQP010000001.1"/>
</dbReference>
<dbReference type="Gene3D" id="1.20.81.30">
    <property type="entry name" value="Type II secretion system (T2SS), domain F"/>
    <property type="match status" value="1"/>
</dbReference>
<evidence type="ECO:0000256" key="4">
    <source>
        <dbReference type="ARBA" id="ARBA00022989"/>
    </source>
</evidence>
<dbReference type="Pfam" id="PF00482">
    <property type="entry name" value="T2SSF"/>
    <property type="match status" value="1"/>
</dbReference>
<dbReference type="PANTHER" id="PTHR35007">
    <property type="entry name" value="INTEGRAL MEMBRANE PROTEIN-RELATED"/>
    <property type="match status" value="1"/>
</dbReference>
<sequence length="258" mass="27563">MVDVCWLVVAVSAAVLAAVAGVSSPRRFRVTLGMLQRDSARRSRMPGWLQARPDAWPARRRATASAALAAVGGWLLYGGGWWAFGLVALPVLGCVVYVGLGRLEPASAARRRRRMVLDLPQAYELLGACLGAGLPLRSATAEVAAAMGGPVGWELQQVVSRIELGAGEAESWRSLRHHPLLGRAATDLARSVETGSLLVQTLRHHAEEARRHRRAELEAAAKTVGVRSVLPLMICFLPAFFLIGIVPTVVSAMAAALQ</sequence>
<name>A0ABS2RJP3_9ACTN</name>
<feature type="domain" description="Type II secretion system protein GspF" evidence="7">
    <location>
        <begin position="123"/>
        <end position="244"/>
    </location>
</feature>
<evidence type="ECO:0000313" key="9">
    <source>
        <dbReference type="Proteomes" id="UP000704762"/>
    </source>
</evidence>
<evidence type="ECO:0000256" key="1">
    <source>
        <dbReference type="ARBA" id="ARBA00004651"/>
    </source>
</evidence>
<keyword evidence="2" id="KW-1003">Cell membrane</keyword>
<dbReference type="PANTHER" id="PTHR35007:SF3">
    <property type="entry name" value="POSSIBLE CONSERVED ALANINE RICH MEMBRANE PROTEIN"/>
    <property type="match status" value="1"/>
</dbReference>
<evidence type="ECO:0000256" key="6">
    <source>
        <dbReference type="SAM" id="Phobius"/>
    </source>
</evidence>
<evidence type="ECO:0000256" key="2">
    <source>
        <dbReference type="ARBA" id="ARBA00022475"/>
    </source>
</evidence>
<keyword evidence="5 6" id="KW-0472">Membrane</keyword>
<organism evidence="8 9">
    <name type="scientific">Microlunatus panaciterrae</name>
    <dbReference type="NCBI Taxonomy" id="400768"/>
    <lineage>
        <taxon>Bacteria</taxon>
        <taxon>Bacillati</taxon>
        <taxon>Actinomycetota</taxon>
        <taxon>Actinomycetes</taxon>
        <taxon>Propionibacteriales</taxon>
        <taxon>Propionibacteriaceae</taxon>
        <taxon>Microlunatus</taxon>
    </lineage>
</organism>
<protein>
    <submittedName>
        <fullName evidence="8">Pilus assembly protein TadC</fullName>
    </submittedName>
</protein>
<dbReference type="Proteomes" id="UP000704762">
    <property type="component" value="Unassembled WGS sequence"/>
</dbReference>
<evidence type="ECO:0000256" key="3">
    <source>
        <dbReference type="ARBA" id="ARBA00022692"/>
    </source>
</evidence>
<comment type="caution">
    <text evidence="8">The sequence shown here is derived from an EMBL/GenBank/DDBJ whole genome shotgun (WGS) entry which is preliminary data.</text>
</comment>
<evidence type="ECO:0000259" key="7">
    <source>
        <dbReference type="Pfam" id="PF00482"/>
    </source>
</evidence>